<evidence type="ECO:0000313" key="1">
    <source>
        <dbReference type="EMBL" id="MCZ8372300.1"/>
    </source>
</evidence>
<dbReference type="Pfam" id="PF11589">
    <property type="entry name" value="DUF3244"/>
    <property type="match status" value="1"/>
</dbReference>
<dbReference type="EMBL" id="JAPZVM010000003">
    <property type="protein sequence ID" value="MCZ8372300.1"/>
    <property type="molecule type" value="Genomic_DNA"/>
</dbReference>
<dbReference type="InterPro" id="IPR021638">
    <property type="entry name" value="DUF3244"/>
</dbReference>
<protein>
    <submittedName>
        <fullName evidence="1">DUF3244 domain-containing protein</fullName>
    </submittedName>
</protein>
<proteinExistence type="predicted"/>
<dbReference type="Proteomes" id="UP001141933">
    <property type="component" value="Unassembled WGS sequence"/>
</dbReference>
<accession>A0ABT4PGX1</accession>
<reference evidence="1" key="1">
    <citation type="submission" date="2022-12" db="EMBL/GenBank/DDBJ databases">
        <title>Phocaeicola acetigenes sp. nov., isolated feces from a healthy human.</title>
        <authorList>
            <person name="Do H."/>
            <person name="Ha Y.B."/>
            <person name="Kim J.-S."/>
            <person name="Suh M.K."/>
            <person name="Kim H.S."/>
            <person name="Lee J.-S."/>
        </authorList>
    </citation>
    <scope>NUCLEOTIDE SEQUENCE</scope>
    <source>
        <strain evidence="1">KGMB11183</strain>
    </source>
</reference>
<keyword evidence="2" id="KW-1185">Reference proteome</keyword>
<comment type="caution">
    <text evidence="1">The sequence shown here is derived from an EMBL/GenBank/DDBJ whole genome shotgun (WGS) entry which is preliminary data.</text>
</comment>
<dbReference type="RefSeq" id="WP_178267355.1">
    <property type="nucleotide sequence ID" value="NZ_JAPZVM010000003.1"/>
</dbReference>
<gene>
    <name evidence="1" type="ORF">O6P32_06195</name>
</gene>
<organism evidence="1 2">
    <name type="scientific">Phocaeicola acetigenes</name>
    <dbReference type="NCBI Taxonomy" id="3016083"/>
    <lineage>
        <taxon>Bacteria</taxon>
        <taxon>Pseudomonadati</taxon>
        <taxon>Bacteroidota</taxon>
        <taxon>Bacteroidia</taxon>
        <taxon>Bacteroidales</taxon>
        <taxon>Bacteroidaceae</taxon>
        <taxon>Phocaeicola</taxon>
    </lineage>
</organism>
<dbReference type="Gene3D" id="2.60.40.3080">
    <property type="match status" value="1"/>
</dbReference>
<name>A0ABT4PGX1_9BACT</name>
<evidence type="ECO:0000313" key="2">
    <source>
        <dbReference type="Proteomes" id="UP001141933"/>
    </source>
</evidence>
<sequence length="116" mass="13045">MKAQVSLCLWGMCLWVLETNAIDVKLQAKKVKDPNVPQQEIPVHADMNNSLLGVHFLNGVDVTITVVGPEGVVYQKEVTTPFPESVYVDLSSYQKGEYTIYIKDKEGNLLWGNFMK</sequence>